<name>A0ACC1Y613_MELAZ</name>
<protein>
    <submittedName>
        <fullName evidence="1">Sister chromatid cohesion protein PDS5 B-B like</fullName>
    </submittedName>
</protein>
<comment type="caution">
    <text evidence="1">The sequence shown here is derived from an EMBL/GenBank/DDBJ whole genome shotgun (WGS) entry which is preliminary data.</text>
</comment>
<accession>A0ACC1Y613</accession>
<dbReference type="Proteomes" id="UP001164539">
    <property type="component" value="Chromosome 5"/>
</dbReference>
<proteinExistence type="predicted"/>
<gene>
    <name evidence="1" type="ORF">OWV82_010283</name>
</gene>
<keyword evidence="2" id="KW-1185">Reference proteome</keyword>
<evidence type="ECO:0000313" key="2">
    <source>
        <dbReference type="Proteomes" id="UP001164539"/>
    </source>
</evidence>
<reference evidence="1 2" key="1">
    <citation type="journal article" date="2023" name="Science">
        <title>Complex scaffold remodeling in plant triterpene biosynthesis.</title>
        <authorList>
            <person name="De La Pena R."/>
            <person name="Hodgson H."/>
            <person name="Liu J.C."/>
            <person name="Stephenson M.J."/>
            <person name="Martin A.C."/>
            <person name="Owen C."/>
            <person name="Harkess A."/>
            <person name="Leebens-Mack J."/>
            <person name="Jimenez L.E."/>
            <person name="Osbourn A."/>
            <person name="Sattely E.S."/>
        </authorList>
    </citation>
    <scope>NUCLEOTIDE SEQUENCE [LARGE SCALE GENOMIC DNA]</scope>
    <source>
        <strain evidence="2">cv. JPN11</strain>
        <tissue evidence="1">Leaf</tissue>
    </source>
</reference>
<organism evidence="1 2">
    <name type="scientific">Melia azedarach</name>
    <name type="common">Chinaberry tree</name>
    <dbReference type="NCBI Taxonomy" id="155640"/>
    <lineage>
        <taxon>Eukaryota</taxon>
        <taxon>Viridiplantae</taxon>
        <taxon>Streptophyta</taxon>
        <taxon>Embryophyta</taxon>
        <taxon>Tracheophyta</taxon>
        <taxon>Spermatophyta</taxon>
        <taxon>Magnoliopsida</taxon>
        <taxon>eudicotyledons</taxon>
        <taxon>Gunneridae</taxon>
        <taxon>Pentapetalae</taxon>
        <taxon>rosids</taxon>
        <taxon>malvids</taxon>
        <taxon>Sapindales</taxon>
        <taxon>Meliaceae</taxon>
        <taxon>Melia</taxon>
    </lineage>
</organism>
<dbReference type="EMBL" id="CM051398">
    <property type="protein sequence ID" value="KAJ4718628.1"/>
    <property type="molecule type" value="Genomic_DNA"/>
</dbReference>
<sequence length="1141" mass="124674">MGSSRMEIELEEQLKEAGNMLLSPPSSVEEVINLLDKVEHLLANVEQAPSKSMQDALLLPMKALIADELLRHPDANVRLSVASCISEITRITAPEAPYNDELMKEVFQLTVVAFEKLSLVSGRCYTKAVSILDTVAKVRSCLLMLDLECDTLIIEMFQHFLKVIRSNHPHVVFSSMETIMTLVVDESEDVSSDLLSILLASVRKDNQDVSPISYKLGEKVITNCAAKLKSSLIEAVKSRDVTLDEYAEIVAYICESGYENLRHGCLTGTGDLLATNEPESVCLEEVTHDVNGLSKSMMSNGNAPSRNEESAMKDKSSKVLEQCTHGEHFESVDTKCNARPGSLDNLRTMKSEIEPENAPKKRGRKPNSLMNPEEGYDHSWICTGRKTSRVPVRRKSHDKGTDSSPSASQDSKKEALHSTRKKVNDPTTGSPKSSPPDINNQTRGWPKKAGSMMNQDAEENATHTADFSLEKEPEDRYDTEIKRRKRSKTNKESTHLLGDGVSEKEAEVPGDLKGKPQQLSLTKARRRSINDDGASVQEDIKERSLVVAISAKGRTEASGAKKKKSSKDAVKSSNRDGNGSEDTPKAELKKKLSTMKEEKMNSKAAVKSSNRDANSVDTPKTEVKKKLTDRKEEKKTVSKAAVKSSKREGNCSEDTPKAEVKKKHVPGKEEKTFSKTAIKSSNRHGSCSEETPKTAVKKKHAPGKQEVYKMIAVKSSNRDRNCSEDSTKTDVKKKHTTKKEERKMIFGVAAKSSDRDGNHSEESPKTGVKRKRTAVKEVASGTPWLGEQLVGSRIKVWWPLDKMFYEGVVDSYDHIKKKHRVLYADGDEEKLNLKRQRWELVEGRLLSEGGQEKDAVKTNASSDIFCFASSDEHRLLKEKEETEFELVKEVKASSLKRNTSSASGSKPKVKKSGRNFSDSSTLGKPSEANESNVDVSKKDSSPKGDDQNSAAKLILRDRKLIFTLSKPQQSVTSSNVDSLKCSSSESPEVGRSAGEQDDKPEETSREAKKENTSSDDETNVDGKKGSTANDVGKIVDGEKGSAASDVGTNVDGEKGSAAIDVETNVDGEKGSAANDVEKGSAAIDVETNVDGEGGSAVNDVETNVDGEGGSAVNDVETNVDGEGGSATNNVEANVDVDGRKP</sequence>
<evidence type="ECO:0000313" key="1">
    <source>
        <dbReference type="EMBL" id="KAJ4718628.1"/>
    </source>
</evidence>